<organism evidence="2">
    <name type="scientific">hydrothermal vent metagenome</name>
    <dbReference type="NCBI Taxonomy" id="652676"/>
    <lineage>
        <taxon>unclassified sequences</taxon>
        <taxon>metagenomes</taxon>
        <taxon>ecological metagenomes</taxon>
    </lineage>
</organism>
<keyword evidence="1" id="KW-0472">Membrane</keyword>
<dbReference type="EMBL" id="FPHN01000275">
    <property type="protein sequence ID" value="SFV69420.1"/>
    <property type="molecule type" value="Genomic_DNA"/>
</dbReference>
<keyword evidence="1" id="KW-0812">Transmembrane</keyword>
<gene>
    <name evidence="2" type="ORF">MNB_SV-14-943</name>
</gene>
<protein>
    <submittedName>
        <fullName evidence="2">Uncharacterized protein</fullName>
    </submittedName>
</protein>
<dbReference type="AlphaFoldDB" id="A0A1W1CU82"/>
<sequence>MAFPAMKIVEWIESKKELSTKSKNSLTIVFTIFLSFIVALFLEFF</sequence>
<feature type="transmembrane region" description="Helical" evidence="1">
    <location>
        <begin position="25"/>
        <end position="42"/>
    </location>
</feature>
<accession>A0A1W1CU82</accession>
<evidence type="ECO:0000256" key="1">
    <source>
        <dbReference type="SAM" id="Phobius"/>
    </source>
</evidence>
<proteinExistence type="predicted"/>
<reference evidence="2" key="1">
    <citation type="submission" date="2016-10" db="EMBL/GenBank/DDBJ databases">
        <authorList>
            <person name="de Groot N.N."/>
        </authorList>
    </citation>
    <scope>NUCLEOTIDE SEQUENCE</scope>
</reference>
<keyword evidence="1" id="KW-1133">Transmembrane helix</keyword>
<evidence type="ECO:0000313" key="2">
    <source>
        <dbReference type="EMBL" id="SFV69420.1"/>
    </source>
</evidence>
<name>A0A1W1CU82_9ZZZZ</name>